<dbReference type="Gene3D" id="3.40.1180.10">
    <property type="entry name" value="Decaprenyl diphosphate synthase-like"/>
    <property type="match status" value="1"/>
</dbReference>
<feature type="binding site" evidence="2">
    <location>
        <position position="89"/>
    </location>
    <ligand>
        <name>substrate</name>
    </ligand>
</feature>
<evidence type="ECO:0000313" key="4">
    <source>
        <dbReference type="EMBL" id="PWI28690.1"/>
    </source>
</evidence>
<gene>
    <name evidence="4" type="ORF">CAY35_01105</name>
</gene>
<evidence type="ECO:0000256" key="3">
    <source>
        <dbReference type="SAM" id="MobiDB-lite"/>
    </source>
</evidence>
<feature type="binding site" evidence="2">
    <location>
        <begin position="212"/>
        <end position="214"/>
    </location>
    <ligand>
        <name>substrate</name>
    </ligand>
</feature>
<feature type="binding site" evidence="2">
    <location>
        <position position="38"/>
    </location>
    <ligand>
        <name>Mg(2+)</name>
        <dbReference type="ChEBI" id="CHEBI:18420"/>
    </ligand>
</feature>
<dbReference type="EC" id="2.5.1.-" evidence="2"/>
<feature type="region of interest" description="Disordered" evidence="3">
    <location>
        <begin position="260"/>
        <end position="281"/>
    </location>
</feature>
<accession>A0ABX5LBP3</accession>
<organism evidence="4 5">
    <name type="scientific">Pseudoglutamicibacter cumminsii</name>
    <dbReference type="NCBI Taxonomy" id="156979"/>
    <lineage>
        <taxon>Bacteria</taxon>
        <taxon>Bacillati</taxon>
        <taxon>Actinomycetota</taxon>
        <taxon>Actinomycetes</taxon>
        <taxon>Micrococcales</taxon>
        <taxon>Micrococcaceae</taxon>
        <taxon>Pseudoglutamicibacter</taxon>
    </lineage>
</organism>
<evidence type="ECO:0000256" key="1">
    <source>
        <dbReference type="ARBA" id="ARBA00022679"/>
    </source>
</evidence>
<dbReference type="NCBIfam" id="NF011404">
    <property type="entry name" value="PRK14829.1"/>
    <property type="match status" value="1"/>
</dbReference>
<dbReference type="CDD" id="cd00475">
    <property type="entry name" value="Cis_IPPS"/>
    <property type="match status" value="1"/>
</dbReference>
<reference evidence="4 5" key="1">
    <citation type="submission" date="2018-05" db="EMBL/GenBank/DDBJ databases">
        <title>Draft Genome Sequence of Arthrobacter cumminsii IME1328, Isolated from a Patient Who Suffered from Foot Ulcers in China.</title>
        <authorList>
            <person name="Li M."/>
            <person name="Jiang Z."/>
            <person name="Sun Q."/>
            <person name="Tong Y."/>
        </authorList>
    </citation>
    <scope>NUCLEOTIDE SEQUENCE [LARGE SCALE GENOMIC DNA]</scope>
    <source>
        <strain evidence="4 5">IME1328</strain>
    </source>
</reference>
<name>A0ABX5LBP3_9MICC</name>
<comment type="similarity">
    <text evidence="2">Belongs to the UPP synthase family.</text>
</comment>
<dbReference type="Proteomes" id="UP000245514">
    <property type="component" value="Unassembled WGS sequence"/>
</dbReference>
<feature type="binding site" evidence="2">
    <location>
        <begin position="39"/>
        <end position="42"/>
    </location>
    <ligand>
        <name>substrate</name>
    </ligand>
</feature>
<feature type="active site" evidence="2">
    <location>
        <position position="38"/>
    </location>
</feature>
<dbReference type="GO" id="GO:0008834">
    <property type="term" value="F:ditrans,polycis-undecaprenyl-diphosphate synthase [(2E,6E)-farnesyl-diphosphate specific] activity"/>
    <property type="evidence" value="ECO:0007669"/>
    <property type="project" value="UniProtKB-EC"/>
</dbReference>
<feature type="active site" description="Proton acceptor" evidence="2">
    <location>
        <position position="86"/>
    </location>
</feature>
<keyword evidence="5" id="KW-1185">Reference proteome</keyword>
<comment type="caution">
    <text evidence="4">The sequence shown here is derived from an EMBL/GenBank/DDBJ whole genome shotgun (WGS) entry which is preliminary data.</text>
</comment>
<dbReference type="PANTHER" id="PTHR10291">
    <property type="entry name" value="DEHYDRODOLICHYL DIPHOSPHATE SYNTHASE FAMILY MEMBER"/>
    <property type="match status" value="1"/>
</dbReference>
<dbReference type="EMBL" id="QFWG01000001">
    <property type="protein sequence ID" value="PWI28690.1"/>
    <property type="molecule type" value="Genomic_DNA"/>
</dbReference>
<dbReference type="InterPro" id="IPR018520">
    <property type="entry name" value="UPP_synth-like_CS"/>
</dbReference>
<dbReference type="PANTHER" id="PTHR10291:SF0">
    <property type="entry name" value="DEHYDRODOLICHYL DIPHOSPHATE SYNTHASE 2"/>
    <property type="match status" value="1"/>
</dbReference>
<feature type="binding site" evidence="2">
    <location>
        <position position="55"/>
    </location>
    <ligand>
        <name>substrate</name>
    </ligand>
</feature>
<dbReference type="PROSITE" id="PS01066">
    <property type="entry name" value="UPP_SYNTHASE"/>
    <property type="match status" value="1"/>
</dbReference>
<dbReference type="Pfam" id="PF01255">
    <property type="entry name" value="Prenyltransf"/>
    <property type="match status" value="1"/>
</dbReference>
<keyword evidence="2" id="KW-0460">Magnesium</keyword>
<keyword evidence="2" id="KW-0479">Metal-binding</keyword>
<feature type="binding site" evidence="2">
    <location>
        <position position="87"/>
    </location>
    <ligand>
        <name>substrate</name>
    </ligand>
</feature>
<dbReference type="HAMAP" id="MF_01139">
    <property type="entry name" value="ISPT"/>
    <property type="match status" value="1"/>
</dbReference>
<feature type="binding site" evidence="2">
    <location>
        <position position="43"/>
    </location>
    <ligand>
        <name>substrate</name>
    </ligand>
</feature>
<keyword evidence="1 2" id="KW-0808">Transferase</keyword>
<proteinExistence type="inferred from homology"/>
<sequence length="281" mass="31166">MVADVSSASVPAPGEGPVRFAPGYKKSLLPRHVGIVMDGNGRWANQRGLPRTEGHRAGEQALLDVVAGAIEAGIKHVSVYAFSTENWKRSPEEVRFLMGLSRDVLRRQRDTLNEWGVRVRWSGEPGRLWKSVISELQTAEEMTRNNTVMDLVMCVNYGGRSEIMHAVQALASDYASGAVSARGITEKALGARMYQPDLPDVDLFLRTSGEQRISNFLLWQSAYAELVFLDTLWPDMNREVFWHSLEQYVSRDRRFGGAVNKPVSLDSPHEAPPANSGGAEV</sequence>
<feature type="binding site" evidence="2">
    <location>
        <position position="225"/>
    </location>
    <ligand>
        <name>Mg(2+)</name>
        <dbReference type="ChEBI" id="CHEBI:18420"/>
    </ligand>
</feature>
<dbReference type="SUPFAM" id="SSF64005">
    <property type="entry name" value="Undecaprenyl diphosphate synthase"/>
    <property type="match status" value="1"/>
</dbReference>
<feature type="binding site" evidence="2">
    <location>
        <begin position="83"/>
        <end position="85"/>
    </location>
    <ligand>
        <name>substrate</name>
    </ligand>
</feature>
<feature type="binding site" evidence="2">
    <location>
        <position position="206"/>
    </location>
    <ligand>
        <name>substrate</name>
    </ligand>
</feature>
<feature type="binding site" evidence="2">
    <location>
        <position position="51"/>
    </location>
    <ligand>
        <name>substrate</name>
    </ligand>
</feature>
<evidence type="ECO:0000313" key="5">
    <source>
        <dbReference type="Proteomes" id="UP000245514"/>
    </source>
</evidence>
<comment type="function">
    <text evidence="2">Catalyzes the condensation of isopentenyl diphosphate (IPP) with allylic pyrophosphates generating different type of terpenoids.</text>
</comment>
<evidence type="ECO:0000256" key="2">
    <source>
        <dbReference type="HAMAP-Rule" id="MF_01139"/>
    </source>
</evidence>
<dbReference type="NCBIfam" id="TIGR00055">
    <property type="entry name" value="uppS"/>
    <property type="match status" value="1"/>
</dbReference>
<dbReference type="InterPro" id="IPR036424">
    <property type="entry name" value="UPP_synth-like_sf"/>
</dbReference>
<comment type="cofactor">
    <cofactor evidence="2">
        <name>Mg(2+)</name>
        <dbReference type="ChEBI" id="CHEBI:18420"/>
    </cofactor>
    <text evidence="2">Binds 2 magnesium ions per subunit.</text>
</comment>
<comment type="subunit">
    <text evidence="2">Homodimer.</text>
</comment>
<dbReference type="InterPro" id="IPR001441">
    <property type="entry name" value="UPP_synth-like"/>
</dbReference>
<protein>
    <recommendedName>
        <fullName evidence="2">Isoprenyl transferase</fullName>
        <ecNumber evidence="2">2.5.1.-</ecNumber>
    </recommendedName>
</protein>